<keyword evidence="1" id="KW-0732">Signal</keyword>
<gene>
    <name evidence="4" type="ORF">DSCOOX_17820</name>
</gene>
<evidence type="ECO:0000259" key="3">
    <source>
        <dbReference type="Pfam" id="PF10531"/>
    </source>
</evidence>
<dbReference type="Gene3D" id="3.10.560.10">
    <property type="entry name" value="Outer membrane lipoprotein wza domain like"/>
    <property type="match status" value="1"/>
</dbReference>
<dbReference type="Pfam" id="PF02563">
    <property type="entry name" value="Poly_export"/>
    <property type="match status" value="1"/>
</dbReference>
<dbReference type="EMBL" id="AP021879">
    <property type="protein sequence ID" value="BBO88602.1"/>
    <property type="molecule type" value="Genomic_DNA"/>
</dbReference>
<protein>
    <submittedName>
        <fullName evidence="4">Sugar ABC transporter substrate-binding protein</fullName>
    </submittedName>
</protein>
<evidence type="ECO:0000256" key="1">
    <source>
        <dbReference type="ARBA" id="ARBA00022729"/>
    </source>
</evidence>
<evidence type="ECO:0000313" key="5">
    <source>
        <dbReference type="Proteomes" id="UP000422108"/>
    </source>
</evidence>
<proteinExistence type="predicted"/>
<accession>A0A5K8A7K1</accession>
<sequence>MINLKFKIKNLKLELTMRKIILFASLIAICIAVTPLNTFAQSPKDSYLIGNGDILEIVTWKEPDFSREEIIVRLDGKLSFPLLDDVMAAGKTPTQLKLDIQDGLKAYVSEPHVTVTVRSAASKRFYILGEVVRTGEYPLTKKLTVLQAFALAGGFTEWASKKEIILFRRHQGQEKVIRIDYKDILKGKDFSQNVEIQADDTIVVP</sequence>
<dbReference type="InterPro" id="IPR049712">
    <property type="entry name" value="Poly_export"/>
</dbReference>
<dbReference type="InterPro" id="IPR019554">
    <property type="entry name" value="Soluble_ligand-bd"/>
</dbReference>
<dbReference type="Proteomes" id="UP000422108">
    <property type="component" value="Chromosome"/>
</dbReference>
<dbReference type="PANTHER" id="PTHR33619">
    <property type="entry name" value="POLYSACCHARIDE EXPORT PROTEIN GFCE-RELATED"/>
    <property type="match status" value="1"/>
</dbReference>
<evidence type="ECO:0000313" key="4">
    <source>
        <dbReference type="EMBL" id="BBO88602.1"/>
    </source>
</evidence>
<evidence type="ECO:0000259" key="2">
    <source>
        <dbReference type="Pfam" id="PF02563"/>
    </source>
</evidence>
<keyword evidence="5" id="KW-1185">Reference proteome</keyword>
<name>A0A5K8A7K1_9BACT</name>
<dbReference type="GO" id="GO:0015159">
    <property type="term" value="F:polysaccharide transmembrane transporter activity"/>
    <property type="evidence" value="ECO:0007669"/>
    <property type="project" value="InterPro"/>
</dbReference>
<dbReference type="InterPro" id="IPR003715">
    <property type="entry name" value="Poly_export_N"/>
</dbReference>
<dbReference type="PANTHER" id="PTHR33619:SF3">
    <property type="entry name" value="POLYSACCHARIDE EXPORT PROTEIN GFCE-RELATED"/>
    <property type="match status" value="1"/>
</dbReference>
<feature type="domain" description="Soluble ligand binding" evidence="3">
    <location>
        <begin position="125"/>
        <end position="179"/>
    </location>
</feature>
<dbReference type="Pfam" id="PF10531">
    <property type="entry name" value="SLBB"/>
    <property type="match status" value="1"/>
</dbReference>
<organism evidence="4 5">
    <name type="scientific">Desulfosarcina ovata subsp. ovata</name>
    <dbReference type="NCBI Taxonomy" id="2752305"/>
    <lineage>
        <taxon>Bacteria</taxon>
        <taxon>Pseudomonadati</taxon>
        <taxon>Thermodesulfobacteriota</taxon>
        <taxon>Desulfobacteria</taxon>
        <taxon>Desulfobacterales</taxon>
        <taxon>Desulfosarcinaceae</taxon>
        <taxon>Desulfosarcina</taxon>
    </lineage>
</organism>
<dbReference type="Gene3D" id="3.30.1950.10">
    <property type="entry name" value="wza like domain"/>
    <property type="match status" value="1"/>
</dbReference>
<feature type="domain" description="Polysaccharide export protein N-terminal" evidence="2">
    <location>
        <begin position="43"/>
        <end position="117"/>
    </location>
</feature>
<dbReference type="AlphaFoldDB" id="A0A5K8A7K1"/>
<reference evidence="4 5" key="1">
    <citation type="submission" date="2019-11" db="EMBL/GenBank/DDBJ databases">
        <title>Comparative genomics of hydrocarbon-degrading Desulfosarcina strains.</title>
        <authorList>
            <person name="Watanabe M."/>
            <person name="Kojima H."/>
            <person name="Fukui M."/>
        </authorList>
    </citation>
    <scope>NUCLEOTIDE SEQUENCE [LARGE SCALE GENOMIC DNA]</scope>
    <source>
        <strain evidence="5">oXyS1</strain>
    </source>
</reference>